<accession>A0A2Z4PQ59</accession>
<dbReference type="InterPro" id="IPR010282">
    <property type="entry name" value="Uncharacterised_HutD/Ves"/>
</dbReference>
<gene>
    <name evidence="1" type="ORF">A8139_05920</name>
</gene>
<dbReference type="Pfam" id="PF05962">
    <property type="entry name" value="HutD"/>
    <property type="match status" value="1"/>
</dbReference>
<organism evidence="1 2">
    <name type="scientific">Marinomonas primoryensis</name>
    <dbReference type="NCBI Taxonomy" id="178399"/>
    <lineage>
        <taxon>Bacteria</taxon>
        <taxon>Pseudomonadati</taxon>
        <taxon>Pseudomonadota</taxon>
        <taxon>Gammaproteobacteria</taxon>
        <taxon>Oceanospirillales</taxon>
        <taxon>Oceanospirillaceae</taxon>
        <taxon>Marinomonas</taxon>
    </lineage>
</organism>
<evidence type="ECO:0008006" key="3">
    <source>
        <dbReference type="Google" id="ProtNLM"/>
    </source>
</evidence>
<dbReference type="OrthoDB" id="9800082at2"/>
<dbReference type="EMBL" id="CP016181">
    <property type="protein sequence ID" value="AWX99584.1"/>
    <property type="molecule type" value="Genomic_DNA"/>
</dbReference>
<dbReference type="PANTHER" id="PTHR37943">
    <property type="entry name" value="PROTEIN VES"/>
    <property type="match status" value="1"/>
</dbReference>
<dbReference type="Gene3D" id="2.60.120.10">
    <property type="entry name" value="Jelly Rolls"/>
    <property type="match status" value="1"/>
</dbReference>
<dbReference type="InterPro" id="IPR014710">
    <property type="entry name" value="RmlC-like_jellyroll"/>
</dbReference>
<evidence type="ECO:0000313" key="2">
    <source>
        <dbReference type="Proteomes" id="UP000249898"/>
    </source>
</evidence>
<name>A0A2Z4PQ59_9GAMM</name>
<dbReference type="RefSeq" id="WP_112136449.1">
    <property type="nucleotide sequence ID" value="NZ_CP016181.1"/>
</dbReference>
<protein>
    <recommendedName>
        <fullName evidence="3">HutD-family protein</fullName>
    </recommendedName>
</protein>
<dbReference type="SUPFAM" id="SSF51182">
    <property type="entry name" value="RmlC-like cupins"/>
    <property type="match status" value="1"/>
</dbReference>
<proteinExistence type="predicted"/>
<reference evidence="1 2" key="1">
    <citation type="submission" date="2016-06" db="EMBL/GenBank/DDBJ databases">
        <title>The sequenced genome of the ice-adhering bacterium Marinomonas primoryensis, from Antarctica.</title>
        <authorList>
            <person name="Graham L."/>
            <person name="Vance T.D.R."/>
            <person name="Davies P.L."/>
        </authorList>
    </citation>
    <scope>NUCLEOTIDE SEQUENCE [LARGE SCALE GENOMIC DNA]</scope>
    <source>
        <strain evidence="1 2">AceL</strain>
    </source>
</reference>
<dbReference type="InterPro" id="IPR011051">
    <property type="entry name" value="RmlC_Cupin_sf"/>
</dbReference>
<dbReference type="PANTHER" id="PTHR37943:SF1">
    <property type="entry name" value="PROTEIN VES"/>
    <property type="match status" value="1"/>
</dbReference>
<sequence>MTFNTHSNYQFTTQNDYKRMPWKNGLGETLEIYLSEDESGQRYRISQAAVKDDGVFSIFEGLSRTLVLLSGQGMQLSHKSIKGNVAEHCLKSPLDIARFAGGDETLATLNNGSIEDLNIMVRETDTKANVTACFAPFNWEIKIYKDRLLSAFYANQTCTITVNETENVVLEKNSFLNIKQNGTLCLMEGTGVFIEVLSTKVAE</sequence>
<dbReference type="Proteomes" id="UP000249898">
    <property type="component" value="Chromosome"/>
</dbReference>
<evidence type="ECO:0000313" key="1">
    <source>
        <dbReference type="EMBL" id="AWX99584.1"/>
    </source>
</evidence>
<dbReference type="AlphaFoldDB" id="A0A2Z4PQ59"/>